<organism evidence="1 2">
    <name type="scientific">Candidatus Accumulibacter adjunctus</name>
    <dbReference type="NCBI Taxonomy" id="1454001"/>
    <lineage>
        <taxon>Bacteria</taxon>
        <taxon>Pseudomonadati</taxon>
        <taxon>Pseudomonadota</taxon>
        <taxon>Betaproteobacteria</taxon>
        <taxon>Candidatus Accumulibacter</taxon>
    </lineage>
</organism>
<gene>
    <name evidence="1" type="ORF">AW08_02821</name>
</gene>
<dbReference type="PANTHER" id="PTHR37549:SF1">
    <property type="entry name" value="LIPOPROTEIN LPRI"/>
    <property type="match status" value="1"/>
</dbReference>
<proteinExistence type="predicted"/>
<dbReference type="STRING" id="1454001.AW08_02821"/>
<dbReference type="PATRIC" id="fig|1454001.3.peg.2786"/>
<evidence type="ECO:0000313" key="2">
    <source>
        <dbReference type="Proteomes" id="UP000020218"/>
    </source>
</evidence>
<keyword evidence="2" id="KW-1185">Reference proteome</keyword>
<evidence type="ECO:0008006" key="3">
    <source>
        <dbReference type="Google" id="ProtNLM"/>
    </source>
</evidence>
<sequence>MIPARWLPAMLLALIIGGDAVLARAAGFDCRKAGTPLEKTICQDPVASALDEQLAAAYRDAGQRCPDAGLRTEQQRWLHEVRNVCRDVACLAPAYRRRIAELHTRQCRAAGCAGLAQRLIGAWRQASAVGSFEEIAFAAGNNPRQGRFDTWLHRRPEFVNGRWQLEACELRLLLPGEPDASAMRMTLRSVDADHLVVLEPDQTRPARYRRVRP</sequence>
<dbReference type="PANTHER" id="PTHR37549">
    <property type="entry name" value="LIPOPROTEIN LPRI"/>
    <property type="match status" value="1"/>
</dbReference>
<dbReference type="EMBL" id="JFAX01000017">
    <property type="protein sequence ID" value="EXI66082.1"/>
    <property type="molecule type" value="Genomic_DNA"/>
</dbReference>
<comment type="caution">
    <text evidence="1">The sequence shown here is derived from an EMBL/GenBank/DDBJ whole genome shotgun (WGS) entry which is preliminary data.</text>
</comment>
<accession>A0A011NN62</accession>
<evidence type="ECO:0000313" key="1">
    <source>
        <dbReference type="EMBL" id="EXI66082.1"/>
    </source>
</evidence>
<dbReference type="GO" id="GO:0005576">
    <property type="term" value="C:extracellular region"/>
    <property type="evidence" value="ECO:0007669"/>
    <property type="project" value="TreeGrafter"/>
</dbReference>
<dbReference type="Proteomes" id="UP000020218">
    <property type="component" value="Unassembled WGS sequence"/>
</dbReference>
<reference evidence="1" key="1">
    <citation type="submission" date="2014-02" db="EMBL/GenBank/DDBJ databases">
        <title>Expanding our view of genomic diversity in Candidatus Accumulibacter clades.</title>
        <authorList>
            <person name="Skennerton C.T."/>
            <person name="Barr J.J."/>
            <person name="Slater F.R."/>
            <person name="Bond P.L."/>
            <person name="Tyson G.W."/>
        </authorList>
    </citation>
    <scope>NUCLEOTIDE SEQUENCE [LARGE SCALE GENOMIC DNA]</scope>
</reference>
<dbReference type="AlphaFoldDB" id="A0A011NN62"/>
<name>A0A011NN62_9PROT</name>
<dbReference type="InterPro" id="IPR052755">
    <property type="entry name" value="Lysozyme_Inhibitor_LprI"/>
</dbReference>
<protein>
    <recommendedName>
        <fullName evidence="3">Lysozyme inhibitor LprI N-terminal domain-containing protein</fullName>
    </recommendedName>
</protein>